<dbReference type="PANTHER" id="PTHR23076:SF97">
    <property type="entry name" value="ATP-DEPENDENT ZINC METALLOPROTEASE YME1L1"/>
    <property type="match status" value="1"/>
</dbReference>
<sequence>MEQRRRFYSILQELEQRAYGNDDEAFLNPGVSDKKPLHVVMGYGCYYTPKSVESLGGIGTSGVGSSATYALKHLNKEIMPEKNVKTFKDVKGCDNAKQEFEEVVEYLKNPRKFTS</sequence>
<proteinExistence type="predicted"/>
<name>A0A5P1FNK5_ASPOF</name>
<dbReference type="InterPro" id="IPR027417">
    <property type="entry name" value="P-loop_NTPase"/>
</dbReference>
<dbReference type="Gramene" id="ONK78210">
    <property type="protein sequence ID" value="ONK78210"/>
    <property type="gene ID" value="A4U43_C02F15680"/>
</dbReference>
<dbReference type="GO" id="GO:0009507">
    <property type="term" value="C:chloroplast"/>
    <property type="evidence" value="ECO:0007669"/>
    <property type="project" value="TreeGrafter"/>
</dbReference>
<evidence type="ECO:0000313" key="1">
    <source>
        <dbReference type="EMBL" id="ONK78210.1"/>
    </source>
</evidence>
<evidence type="ECO:0000313" key="2">
    <source>
        <dbReference type="Proteomes" id="UP000243459"/>
    </source>
</evidence>
<dbReference type="Proteomes" id="UP000243459">
    <property type="component" value="Chromosome 2"/>
</dbReference>
<gene>
    <name evidence="1" type="ORF">A4U43_C02F15680</name>
</gene>
<dbReference type="GO" id="GO:0006508">
    <property type="term" value="P:proteolysis"/>
    <property type="evidence" value="ECO:0007669"/>
    <property type="project" value="TreeGrafter"/>
</dbReference>
<accession>A0A5P1FNK5</accession>
<dbReference type="EMBL" id="CM007382">
    <property type="protein sequence ID" value="ONK78210.1"/>
    <property type="molecule type" value="Genomic_DNA"/>
</dbReference>
<dbReference type="PANTHER" id="PTHR23076">
    <property type="entry name" value="METALLOPROTEASE M41 FTSH"/>
    <property type="match status" value="1"/>
</dbReference>
<protein>
    <submittedName>
        <fullName evidence="1">Uncharacterized protein</fullName>
    </submittedName>
</protein>
<reference evidence="2" key="1">
    <citation type="journal article" date="2017" name="Nat. Commun.">
        <title>The asparagus genome sheds light on the origin and evolution of a young Y chromosome.</title>
        <authorList>
            <person name="Harkess A."/>
            <person name="Zhou J."/>
            <person name="Xu C."/>
            <person name="Bowers J.E."/>
            <person name="Van der Hulst R."/>
            <person name="Ayyampalayam S."/>
            <person name="Mercati F."/>
            <person name="Riccardi P."/>
            <person name="McKain M.R."/>
            <person name="Kakrana A."/>
            <person name="Tang H."/>
            <person name="Ray J."/>
            <person name="Groenendijk J."/>
            <person name="Arikit S."/>
            <person name="Mathioni S.M."/>
            <person name="Nakano M."/>
            <person name="Shan H."/>
            <person name="Telgmann-Rauber A."/>
            <person name="Kanno A."/>
            <person name="Yue Z."/>
            <person name="Chen H."/>
            <person name="Li W."/>
            <person name="Chen Y."/>
            <person name="Xu X."/>
            <person name="Zhang Y."/>
            <person name="Luo S."/>
            <person name="Chen H."/>
            <person name="Gao J."/>
            <person name="Mao Z."/>
            <person name="Pires J.C."/>
            <person name="Luo M."/>
            <person name="Kudrna D."/>
            <person name="Wing R.A."/>
            <person name="Meyers B.C."/>
            <person name="Yi K."/>
            <person name="Kong H."/>
            <person name="Lavrijsen P."/>
            <person name="Sunseri F."/>
            <person name="Falavigna A."/>
            <person name="Ye Y."/>
            <person name="Leebens-Mack J.H."/>
            <person name="Chen G."/>
        </authorList>
    </citation>
    <scope>NUCLEOTIDE SEQUENCE [LARGE SCALE GENOMIC DNA]</scope>
    <source>
        <strain evidence="2">cv. DH0086</strain>
    </source>
</reference>
<organism evidence="1 2">
    <name type="scientific">Asparagus officinalis</name>
    <name type="common">Garden asparagus</name>
    <dbReference type="NCBI Taxonomy" id="4686"/>
    <lineage>
        <taxon>Eukaryota</taxon>
        <taxon>Viridiplantae</taxon>
        <taxon>Streptophyta</taxon>
        <taxon>Embryophyta</taxon>
        <taxon>Tracheophyta</taxon>
        <taxon>Spermatophyta</taxon>
        <taxon>Magnoliopsida</taxon>
        <taxon>Liliopsida</taxon>
        <taxon>Asparagales</taxon>
        <taxon>Asparagaceae</taxon>
        <taxon>Asparagoideae</taxon>
        <taxon>Asparagus</taxon>
    </lineage>
</organism>
<dbReference type="GO" id="GO:0045037">
    <property type="term" value="P:protein import into chloroplast stroma"/>
    <property type="evidence" value="ECO:0007669"/>
    <property type="project" value="TreeGrafter"/>
</dbReference>
<dbReference type="GO" id="GO:0004176">
    <property type="term" value="F:ATP-dependent peptidase activity"/>
    <property type="evidence" value="ECO:0007669"/>
    <property type="project" value="TreeGrafter"/>
</dbReference>
<dbReference type="Gene3D" id="3.40.50.300">
    <property type="entry name" value="P-loop containing nucleotide triphosphate hydrolases"/>
    <property type="match status" value="1"/>
</dbReference>
<dbReference type="AlphaFoldDB" id="A0A5P1FNK5"/>
<keyword evidence="2" id="KW-1185">Reference proteome</keyword>